<organism evidence="1 2">
    <name type="scientific">Pyropia yezoensis</name>
    <name type="common">Susabi-nori</name>
    <name type="synonym">Porphyra yezoensis</name>
    <dbReference type="NCBI Taxonomy" id="2788"/>
    <lineage>
        <taxon>Eukaryota</taxon>
        <taxon>Rhodophyta</taxon>
        <taxon>Bangiophyceae</taxon>
        <taxon>Bangiales</taxon>
        <taxon>Bangiaceae</taxon>
        <taxon>Pyropia</taxon>
    </lineage>
</organism>
<dbReference type="Proteomes" id="UP000798662">
    <property type="component" value="Chromosome 2"/>
</dbReference>
<gene>
    <name evidence="1" type="ORF">I4F81_007282</name>
</gene>
<keyword evidence="2" id="KW-1185">Reference proteome</keyword>
<dbReference type="EMBL" id="CM020619">
    <property type="protein sequence ID" value="KAK1864738.1"/>
    <property type="molecule type" value="Genomic_DNA"/>
</dbReference>
<accession>A0ACC3C4M0</accession>
<evidence type="ECO:0000313" key="1">
    <source>
        <dbReference type="EMBL" id="KAK1864738.1"/>
    </source>
</evidence>
<proteinExistence type="predicted"/>
<evidence type="ECO:0000313" key="2">
    <source>
        <dbReference type="Proteomes" id="UP000798662"/>
    </source>
</evidence>
<name>A0ACC3C4M0_PYRYE</name>
<sequence>MIAWLLSERVGIRPPVAAGRVDGSRAPAGASGSRRGVGGAVVPSLTVGAVAGVDPPRVGGGWGGSLGLGLPAAPTLGAGGAAPPAAAAALAAAGRVRPFWEAVGADGDAPSFSVCLGDDAPDGGRGGQEPIDVEYGTAAAAAGPVSPLPAGGSGGVLSFGVHPAGAFVPLSQRPWAVHRTAPHTAWVVDANAELSVGSTALLLSEVRRVGLSYTHTDTRLGGSIHAALARALAKAAAGAAAGGAAAPFNASFITAGGCAALGAAEIAALPPLELSLAGVQEHPRDGEEPPGTEVDDSPPPPRAEVRLRIDADQYAPAVTVGGRVYRCGALGVLPPAPPPSAVAAGGGADGGAAAEAAAPDAVPPDVVLGTAALRRWAVTFVAPGAGGVEHGGIAFARREPSANRGCPVPGALTPRPGAPGAAAAGATTATAATAEGGAPAGGPPRRRTPPWHGVSVGLAAAAVAAVIVAAVVGGATRWRVATAVARADAATASARPAVGASASSLGGASAWGGGDGGGRPEDEEEQALVMHVKE</sequence>
<reference evidence="1" key="1">
    <citation type="submission" date="2019-11" db="EMBL/GenBank/DDBJ databases">
        <title>Nori genome reveals adaptations in red seaweeds to the harsh intertidal environment.</title>
        <authorList>
            <person name="Wang D."/>
            <person name="Mao Y."/>
        </authorList>
    </citation>
    <scope>NUCLEOTIDE SEQUENCE</scope>
    <source>
        <tissue evidence="1">Gametophyte</tissue>
    </source>
</reference>
<protein>
    <submittedName>
        <fullName evidence="1">Uncharacterized protein</fullName>
    </submittedName>
</protein>
<comment type="caution">
    <text evidence="1">The sequence shown here is derived from an EMBL/GenBank/DDBJ whole genome shotgun (WGS) entry which is preliminary data.</text>
</comment>